<gene>
    <name evidence="2" type="ORF">KMZ93_22100</name>
</gene>
<sequence length="285" mass="29575">MLAAGVGMAPVLPAQAQALPSDDNPDAVAETDASESTDADVGELELDWSQLNVDASTLPPGPAAKARLPKAAGGTDMSWTAKDKSNGAAEVSVKQPLSPFWDARIGADMTVVDQPQTLTSADLLRQKFSSDGQPSQSSGTAWAAITAPGVGSIWDKTAIEARVDPSQEQGKLGTSLTKSLPLGEQYSLTLQNGYNIIQQGIVPVPGIAAHPVRSYETEQSAKLSIADTGTSLTAGQSLSSTEDKWLRKIGAEQKLFGGVTINGSIGETALGTSNKSLTAGFKHSW</sequence>
<keyword evidence="3" id="KW-1185">Reference proteome</keyword>
<dbReference type="AlphaFoldDB" id="A0A975P3R7"/>
<dbReference type="Proteomes" id="UP000676951">
    <property type="component" value="Chromosome"/>
</dbReference>
<protein>
    <submittedName>
        <fullName evidence="2">Uncharacterized protein</fullName>
    </submittedName>
</protein>
<evidence type="ECO:0000256" key="1">
    <source>
        <dbReference type="SAM" id="MobiDB-lite"/>
    </source>
</evidence>
<reference evidence="2 3" key="1">
    <citation type="submission" date="2021-06" db="EMBL/GenBank/DDBJ databases">
        <title>Bradyrhizobium sp. S2-11-4 Genome sequencing.</title>
        <authorList>
            <person name="Jin L."/>
        </authorList>
    </citation>
    <scope>NUCLEOTIDE SEQUENCE [LARGE SCALE GENOMIC DNA]</scope>
    <source>
        <strain evidence="2 3">S2-11-4</strain>
    </source>
</reference>
<evidence type="ECO:0000313" key="3">
    <source>
        <dbReference type="Proteomes" id="UP000676951"/>
    </source>
</evidence>
<dbReference type="EMBL" id="CP076136">
    <property type="protein sequence ID" value="QWG26105.1"/>
    <property type="molecule type" value="Genomic_DNA"/>
</dbReference>
<name>A0A975P3R7_9BRAD</name>
<proteinExistence type="predicted"/>
<feature type="region of interest" description="Disordered" evidence="1">
    <location>
        <begin position="15"/>
        <end position="90"/>
    </location>
</feature>
<organism evidence="2 3">
    <name type="scientific">Bradyrhizobium sediminis</name>
    <dbReference type="NCBI Taxonomy" id="2840469"/>
    <lineage>
        <taxon>Bacteria</taxon>
        <taxon>Pseudomonadati</taxon>
        <taxon>Pseudomonadota</taxon>
        <taxon>Alphaproteobacteria</taxon>
        <taxon>Hyphomicrobiales</taxon>
        <taxon>Nitrobacteraceae</taxon>
        <taxon>Bradyrhizobium</taxon>
    </lineage>
</organism>
<evidence type="ECO:0000313" key="2">
    <source>
        <dbReference type="EMBL" id="QWG26105.1"/>
    </source>
</evidence>
<accession>A0A975P3R7</accession>
<feature type="compositionally biased region" description="Acidic residues" evidence="1">
    <location>
        <begin position="32"/>
        <end position="46"/>
    </location>
</feature>